<keyword evidence="4" id="KW-1185">Reference proteome</keyword>
<dbReference type="AlphaFoldDB" id="A0A1L8RIF7"/>
<proteinExistence type="predicted"/>
<dbReference type="RefSeq" id="WP_067390224.1">
    <property type="nucleotide sequence ID" value="NZ_JXKH01000002.1"/>
</dbReference>
<protein>
    <recommendedName>
        <fullName evidence="2">Methyltransferase domain-containing protein</fullName>
    </recommendedName>
</protein>
<comment type="caution">
    <text evidence="3">The sequence shown here is derived from an EMBL/GenBank/DDBJ whole genome shotgun (WGS) entry which is preliminary data.</text>
</comment>
<sequence>MFNYLKEPILYQQSKDAIWLDPHISKQLLAAHLDGNNEGASRNPQFIQQSVDWICQLFPAAKYPKIIDLGCGPGLYAEPLTRLGYQITGIDFSAESIQYARQQALNKQLAITYIKEDYLNQELPDGSYDIALLIYCDLGVFSSKDRQRVFQKVFASLRANGVFIFDVFTAQHYRDHQDSKTWQIEQNSFWSQTKCLRLQQNKHFPEASTFLERHYLIYPDYVKEFFIWDTIFEPQQLIAELHSCGFSEVAYYGDVTGTKYQEISETICLVAKK</sequence>
<dbReference type="SUPFAM" id="SSF53335">
    <property type="entry name" value="S-adenosyl-L-methionine-dependent methyltransferases"/>
    <property type="match status" value="1"/>
</dbReference>
<dbReference type="Pfam" id="PF13649">
    <property type="entry name" value="Methyltransf_25"/>
    <property type="match status" value="1"/>
</dbReference>
<evidence type="ECO:0000259" key="2">
    <source>
        <dbReference type="Pfam" id="PF13649"/>
    </source>
</evidence>
<organism evidence="3 4">
    <name type="scientific">Enterococcus canis</name>
    <dbReference type="NCBI Taxonomy" id="214095"/>
    <lineage>
        <taxon>Bacteria</taxon>
        <taxon>Bacillati</taxon>
        <taxon>Bacillota</taxon>
        <taxon>Bacilli</taxon>
        <taxon>Lactobacillales</taxon>
        <taxon>Enterococcaceae</taxon>
        <taxon>Enterococcus</taxon>
    </lineage>
</organism>
<name>A0A1L8RIF7_9ENTE</name>
<dbReference type="PANTHER" id="PTHR43861">
    <property type="entry name" value="TRANS-ACONITATE 2-METHYLTRANSFERASE-RELATED"/>
    <property type="match status" value="1"/>
</dbReference>
<dbReference type="InterPro" id="IPR041698">
    <property type="entry name" value="Methyltransf_25"/>
</dbReference>
<dbReference type="GO" id="GO:0016740">
    <property type="term" value="F:transferase activity"/>
    <property type="evidence" value="ECO:0007669"/>
    <property type="project" value="UniProtKB-KW"/>
</dbReference>
<dbReference type="EMBL" id="JXKH01000002">
    <property type="protein sequence ID" value="OJG19494.1"/>
    <property type="molecule type" value="Genomic_DNA"/>
</dbReference>
<keyword evidence="1" id="KW-0808">Transferase</keyword>
<gene>
    <name evidence="3" type="ORF">RU97_GL001065</name>
</gene>
<reference evidence="3 4" key="1">
    <citation type="submission" date="2014-12" db="EMBL/GenBank/DDBJ databases">
        <title>Draft genome sequences of 29 type strains of Enterococci.</title>
        <authorList>
            <person name="Zhong Z."/>
            <person name="Sun Z."/>
            <person name="Liu W."/>
            <person name="Zhang W."/>
            <person name="Zhang H."/>
        </authorList>
    </citation>
    <scope>NUCLEOTIDE SEQUENCE [LARGE SCALE GENOMIC DNA]</scope>
    <source>
        <strain evidence="3 4">DSM 17029</strain>
    </source>
</reference>
<evidence type="ECO:0000313" key="3">
    <source>
        <dbReference type="EMBL" id="OJG19494.1"/>
    </source>
</evidence>
<accession>A0A1L8RIF7</accession>
<feature type="domain" description="Methyltransferase" evidence="2">
    <location>
        <begin position="66"/>
        <end position="161"/>
    </location>
</feature>
<dbReference type="Gene3D" id="2.20.25.110">
    <property type="entry name" value="S-adenosyl-L-methionine-dependent methyltransferases"/>
    <property type="match status" value="1"/>
</dbReference>
<evidence type="ECO:0000313" key="4">
    <source>
        <dbReference type="Proteomes" id="UP000181884"/>
    </source>
</evidence>
<dbReference type="InterPro" id="IPR029063">
    <property type="entry name" value="SAM-dependent_MTases_sf"/>
</dbReference>
<dbReference type="Proteomes" id="UP000181884">
    <property type="component" value="Unassembled WGS sequence"/>
</dbReference>
<dbReference type="STRING" id="214095.RU97_GL001065"/>
<dbReference type="Gene3D" id="3.40.50.150">
    <property type="entry name" value="Vaccinia Virus protein VP39"/>
    <property type="match status" value="1"/>
</dbReference>
<evidence type="ECO:0000256" key="1">
    <source>
        <dbReference type="ARBA" id="ARBA00022679"/>
    </source>
</evidence>
<dbReference type="CDD" id="cd02440">
    <property type="entry name" value="AdoMet_MTases"/>
    <property type="match status" value="1"/>
</dbReference>